<protein>
    <recommendedName>
        <fullName evidence="4">Lipoprotein</fullName>
    </recommendedName>
</protein>
<sequence>MKQKNAIAMILISLMSLFFLSACHQKRTPIISADKLDKAVILIKDDQGRERTWEASDLSFLKALLGNLNLVFGKDDKSAQDFDTPLTAKEKAFTYQITFYQADKIVQTIHVSLTKDITVDRKQFTVKGTDRQALDSLIQHLLVVAK</sequence>
<name>A0A0D6DWV7_9LACT</name>
<dbReference type="HOGENOM" id="CLU_1903454_0_0_9"/>
<evidence type="ECO:0008006" key="4">
    <source>
        <dbReference type="Google" id="ProtNLM"/>
    </source>
</evidence>
<dbReference type="AlphaFoldDB" id="A0A0D6DWV7"/>
<proteinExistence type="predicted"/>
<gene>
    <name evidence="2" type="ORF">LACPI_0791</name>
</gene>
<evidence type="ECO:0000313" key="3">
    <source>
        <dbReference type="Proteomes" id="UP000033166"/>
    </source>
</evidence>
<organism evidence="2 3">
    <name type="scientific">Pseudolactococcus piscium MKFS47</name>
    <dbReference type="NCBI Taxonomy" id="297352"/>
    <lineage>
        <taxon>Bacteria</taxon>
        <taxon>Bacillati</taxon>
        <taxon>Bacillota</taxon>
        <taxon>Bacilli</taxon>
        <taxon>Lactobacillales</taxon>
        <taxon>Streptococcaceae</taxon>
        <taxon>Pseudolactococcus</taxon>
    </lineage>
</organism>
<feature type="signal peptide" evidence="1">
    <location>
        <begin position="1"/>
        <end position="21"/>
    </location>
</feature>
<feature type="chain" id="PRO_5038660612" description="Lipoprotein" evidence="1">
    <location>
        <begin position="22"/>
        <end position="146"/>
    </location>
</feature>
<keyword evidence="1" id="KW-0732">Signal</keyword>
<dbReference type="PROSITE" id="PS51257">
    <property type="entry name" value="PROKAR_LIPOPROTEIN"/>
    <property type="match status" value="1"/>
</dbReference>
<dbReference type="RefSeq" id="WP_050702974.1">
    <property type="nucleotide sequence ID" value="NZ_LN774769.1"/>
</dbReference>
<reference evidence="3" key="1">
    <citation type="submission" date="2015-01" db="EMBL/GenBank/DDBJ databases">
        <authorList>
            <person name="Andreevskaya M."/>
        </authorList>
    </citation>
    <scope>NUCLEOTIDE SEQUENCE [LARGE SCALE GENOMIC DNA]</scope>
    <source>
        <strain evidence="3">MKFS47</strain>
    </source>
</reference>
<evidence type="ECO:0000256" key="1">
    <source>
        <dbReference type="SAM" id="SignalP"/>
    </source>
</evidence>
<evidence type="ECO:0000313" key="2">
    <source>
        <dbReference type="EMBL" id="CEN27991.1"/>
    </source>
</evidence>
<accession>A0A0D6DWV7</accession>
<dbReference type="EMBL" id="LN774769">
    <property type="protein sequence ID" value="CEN27991.1"/>
    <property type="molecule type" value="Genomic_DNA"/>
</dbReference>
<dbReference type="KEGG" id="lpk:LACPI_0791"/>
<dbReference type="Proteomes" id="UP000033166">
    <property type="component" value="Chromosome I"/>
</dbReference>